<dbReference type="CDD" id="cd04512">
    <property type="entry name" value="Ntn_Asparaginase_2_like"/>
    <property type="match status" value="1"/>
</dbReference>
<keyword evidence="9" id="KW-1185">Reference proteome</keyword>
<evidence type="ECO:0000256" key="7">
    <source>
        <dbReference type="PIRSR" id="PIRSR600246-3"/>
    </source>
</evidence>
<name>A0A6M4H3T7_9PROT</name>
<evidence type="ECO:0000256" key="4">
    <source>
        <dbReference type="ARBA" id="ARBA00069124"/>
    </source>
</evidence>
<dbReference type="AlphaFoldDB" id="A0A6M4H3T7"/>
<feature type="binding site" evidence="6">
    <location>
        <begin position="207"/>
        <end position="210"/>
    </location>
    <ligand>
        <name>substrate</name>
    </ligand>
</feature>
<dbReference type="FunFam" id="3.60.20.30:FF:000001">
    <property type="entry name" value="Isoaspartyl peptidase/L-asparaginase"/>
    <property type="match status" value="1"/>
</dbReference>
<dbReference type="EMBL" id="CP053069">
    <property type="protein sequence ID" value="QJR12517.1"/>
    <property type="molecule type" value="Genomic_DNA"/>
</dbReference>
<feature type="active site" description="Nucleophile" evidence="5">
    <location>
        <position position="179"/>
    </location>
</feature>
<evidence type="ECO:0000256" key="2">
    <source>
        <dbReference type="ARBA" id="ARBA00022801"/>
    </source>
</evidence>
<accession>A0A6M4H3T7</accession>
<reference evidence="8 9" key="1">
    <citation type="submission" date="2020-04" db="EMBL/GenBank/DDBJ databases">
        <title>Usitatibacter rugosus gen. nov., sp. nov. and Usitatibacter palustris sp. nov., novel members of Usitatibacteraceae fam. nov. within the order Nitrosomonadales isolated from soil.</title>
        <authorList>
            <person name="Huber K.J."/>
            <person name="Neumann-Schaal M."/>
            <person name="Geppert A."/>
            <person name="Luckner M."/>
            <person name="Wanner G."/>
            <person name="Overmann J."/>
        </authorList>
    </citation>
    <scope>NUCLEOTIDE SEQUENCE [LARGE SCALE GENOMIC DNA]</scope>
    <source>
        <strain evidence="8 9">0125_3</strain>
    </source>
</reference>
<dbReference type="InterPro" id="IPR029055">
    <property type="entry name" value="Ntn_hydrolases_N"/>
</dbReference>
<dbReference type="PANTHER" id="PTHR10188:SF6">
    <property type="entry name" value="N(4)-(BETA-N-ACETYLGLUCOSAMINYL)-L-ASPARAGINASE"/>
    <property type="match status" value="1"/>
</dbReference>
<evidence type="ECO:0000256" key="5">
    <source>
        <dbReference type="PIRSR" id="PIRSR600246-1"/>
    </source>
</evidence>
<dbReference type="GO" id="GO:0005737">
    <property type="term" value="C:cytoplasm"/>
    <property type="evidence" value="ECO:0007669"/>
    <property type="project" value="TreeGrafter"/>
</dbReference>
<keyword evidence="1" id="KW-0645">Protease</keyword>
<evidence type="ECO:0000256" key="1">
    <source>
        <dbReference type="ARBA" id="ARBA00022670"/>
    </source>
</evidence>
<dbReference type="GO" id="GO:0006508">
    <property type="term" value="P:proteolysis"/>
    <property type="evidence" value="ECO:0007669"/>
    <property type="project" value="UniProtKB-KW"/>
</dbReference>
<dbReference type="PANTHER" id="PTHR10188">
    <property type="entry name" value="L-ASPARAGINASE"/>
    <property type="match status" value="1"/>
</dbReference>
<sequence>MTARNIGLIAHGGAGKWRPGSDDDAVNGMRAAVEKGREILLAGGTAVDAVCATVVTLEDNPIFNAGTGAVLNIDGFCELDASVMASEGARIGAVAALQRVKNPILVARKVMEETDHVMLAGEGAQRFARVMGFGDHDPVTPARHADWKDKRGRVDEVLGASALKMRKFVKDHPEYAGGTVGAAAVDAQGHLAAATSTGGVTLKLVGRVGDSPLAGAGNYACERMAASATGTGEFVMRLLAARAVAEGVEHGATLEAALEAVLGRLGSQFDADVGIIAIDREGRPVARHRTPAMPHAYFSGNMPVASKMRV</sequence>
<keyword evidence="3" id="KW-0068">Autocatalytic cleavage</keyword>
<evidence type="ECO:0000256" key="3">
    <source>
        <dbReference type="ARBA" id="ARBA00022813"/>
    </source>
</evidence>
<dbReference type="Gene3D" id="3.60.20.30">
    <property type="entry name" value="(Glycosyl)asparaginase"/>
    <property type="match status" value="1"/>
</dbReference>
<evidence type="ECO:0000313" key="9">
    <source>
        <dbReference type="Proteomes" id="UP000501534"/>
    </source>
</evidence>
<organism evidence="8 9">
    <name type="scientific">Usitatibacter rugosus</name>
    <dbReference type="NCBI Taxonomy" id="2732067"/>
    <lineage>
        <taxon>Bacteria</taxon>
        <taxon>Pseudomonadati</taxon>
        <taxon>Pseudomonadota</taxon>
        <taxon>Betaproteobacteria</taxon>
        <taxon>Nitrosomonadales</taxon>
        <taxon>Usitatibacteraceae</taxon>
        <taxon>Usitatibacter</taxon>
    </lineage>
</organism>
<gene>
    <name evidence="8" type="primary">iaaA</name>
    <name evidence="8" type="ORF">DSM104443_03603</name>
</gene>
<dbReference type="KEGG" id="uru:DSM104443_03603"/>
<proteinExistence type="predicted"/>
<keyword evidence="2 8" id="KW-0378">Hydrolase</keyword>
<feature type="binding site" evidence="6">
    <location>
        <begin position="229"/>
        <end position="232"/>
    </location>
    <ligand>
        <name>substrate</name>
    </ligand>
</feature>
<dbReference type="Pfam" id="PF01112">
    <property type="entry name" value="Asparaginase_2"/>
    <property type="match status" value="1"/>
</dbReference>
<feature type="site" description="Cleavage; by autolysis" evidence="7">
    <location>
        <begin position="178"/>
        <end position="179"/>
    </location>
</feature>
<dbReference type="Proteomes" id="UP000501534">
    <property type="component" value="Chromosome"/>
</dbReference>
<evidence type="ECO:0000313" key="8">
    <source>
        <dbReference type="EMBL" id="QJR12517.1"/>
    </source>
</evidence>
<evidence type="ECO:0000256" key="6">
    <source>
        <dbReference type="PIRSR" id="PIRSR600246-2"/>
    </source>
</evidence>
<dbReference type="SUPFAM" id="SSF56235">
    <property type="entry name" value="N-terminal nucleophile aminohydrolases (Ntn hydrolases)"/>
    <property type="match status" value="1"/>
</dbReference>
<dbReference type="InterPro" id="IPR000246">
    <property type="entry name" value="Peptidase_T2"/>
</dbReference>
<protein>
    <recommendedName>
        <fullName evidence="4">Isoaspartyl peptidase</fullName>
    </recommendedName>
</protein>
<dbReference type="GO" id="GO:0008233">
    <property type="term" value="F:peptidase activity"/>
    <property type="evidence" value="ECO:0007669"/>
    <property type="project" value="UniProtKB-KW"/>
</dbReference>
<dbReference type="GO" id="GO:0016811">
    <property type="term" value="F:hydrolase activity, acting on carbon-nitrogen (but not peptide) bonds, in linear amides"/>
    <property type="evidence" value="ECO:0007669"/>
    <property type="project" value="UniProtKB-ARBA"/>
</dbReference>